<evidence type="ECO:0000256" key="6">
    <source>
        <dbReference type="ARBA" id="ARBA00023002"/>
    </source>
</evidence>
<dbReference type="InterPro" id="IPR036188">
    <property type="entry name" value="FAD/NAD-bd_sf"/>
</dbReference>
<evidence type="ECO:0000256" key="8">
    <source>
        <dbReference type="ARBA" id="ARBA00047599"/>
    </source>
</evidence>
<evidence type="ECO:0000313" key="12">
    <source>
        <dbReference type="EMBL" id="MEA9357517.1"/>
    </source>
</evidence>
<sequence length="423" mass="46832">MKKHVVIIGGGFGGLKAAKVLADYTDLVDVTLIDKRNYHLFQPLLYQVATAGLSPADIATPIRNVLSDAKNVTVYMDEIKSVNPQINSFEAGTVSSKYDYIILACGATHSYFGKDHWEEFAPGLKTLEMATEIRRRILMAFESAEKEADKNRQKEWLTFVVVGGGPTGVEMAGAISEIARQTMEADFRNIDPKDTRVILIEAGKRVLASFNETLSIDAKADLKNLGVEVLNEARVTDINANGVALADAAGVEQKIASKTVVWAAGVRPSPINATLNVPLDKAGRIIVSKKLSVESYPNLFVIGDQAHFDEPDGKVLPGLAPVAIQMGKHAAKNIIRLIKNEASLDFKYVDKGQMATIGRKLAVMEFKGIKARGTFAWLAWLFVHIYYLIGFKNRMFVMMQWTWSYITFNRGARLITKKDWKDF</sequence>
<dbReference type="PRINTS" id="PR00411">
    <property type="entry name" value="PNDRDTASEI"/>
</dbReference>
<evidence type="ECO:0000259" key="11">
    <source>
        <dbReference type="Pfam" id="PF22366"/>
    </source>
</evidence>
<dbReference type="EMBL" id="JAYGJQ010000002">
    <property type="protein sequence ID" value="MEA9357517.1"/>
    <property type="molecule type" value="Genomic_DNA"/>
</dbReference>
<dbReference type="InterPro" id="IPR023753">
    <property type="entry name" value="FAD/NAD-binding_dom"/>
</dbReference>
<evidence type="ECO:0000256" key="3">
    <source>
        <dbReference type="ARBA" id="ARBA00022630"/>
    </source>
</evidence>
<protein>
    <recommendedName>
        <fullName evidence="2">NADH:ubiquinone reductase (non-electrogenic)</fullName>
        <ecNumber evidence="2">1.6.5.9</ecNumber>
    </recommendedName>
</protein>
<gene>
    <name evidence="12" type="ORF">SHI21_14915</name>
</gene>
<dbReference type="Gene3D" id="3.50.50.100">
    <property type="match status" value="1"/>
</dbReference>
<keyword evidence="9" id="KW-0472">Membrane</keyword>
<evidence type="ECO:0000259" key="10">
    <source>
        <dbReference type="Pfam" id="PF07992"/>
    </source>
</evidence>
<dbReference type="PRINTS" id="PR00368">
    <property type="entry name" value="FADPNR"/>
</dbReference>
<keyword evidence="13" id="KW-1185">Reference proteome</keyword>
<comment type="caution">
    <text evidence="12">The sequence shown here is derived from an EMBL/GenBank/DDBJ whole genome shotgun (WGS) entry which is preliminary data.</text>
</comment>
<evidence type="ECO:0000256" key="2">
    <source>
        <dbReference type="ARBA" id="ARBA00012637"/>
    </source>
</evidence>
<dbReference type="Pfam" id="PF07992">
    <property type="entry name" value="Pyr_redox_2"/>
    <property type="match status" value="1"/>
</dbReference>
<dbReference type="PANTHER" id="PTHR43706:SF47">
    <property type="entry name" value="EXTERNAL NADH-UBIQUINONE OXIDOREDUCTASE 1, MITOCHONDRIAL-RELATED"/>
    <property type="match status" value="1"/>
</dbReference>
<reference evidence="12 13" key="1">
    <citation type="submission" date="2023-11" db="EMBL/GenBank/DDBJ databases">
        <title>A Novel Polar Bacteriovorax (B. antarcticus) Isolated from the Biocrust in Antarctica.</title>
        <authorList>
            <person name="Mun W."/>
            <person name="Choi S.Y."/>
            <person name="Mitchell R.J."/>
        </authorList>
    </citation>
    <scope>NUCLEOTIDE SEQUENCE [LARGE SCALE GENOMIC DNA]</scope>
    <source>
        <strain evidence="12 13">PP10</strain>
    </source>
</reference>
<evidence type="ECO:0000313" key="13">
    <source>
        <dbReference type="Proteomes" id="UP001302274"/>
    </source>
</evidence>
<keyword evidence="4" id="KW-0274">FAD</keyword>
<dbReference type="RefSeq" id="WP_323577552.1">
    <property type="nucleotide sequence ID" value="NZ_JAYGJQ010000002.1"/>
</dbReference>
<evidence type="ECO:0000256" key="4">
    <source>
        <dbReference type="ARBA" id="ARBA00022827"/>
    </source>
</evidence>
<feature type="domain" description="External alternative NADH-ubiquinone oxidoreductase-like C-terminal" evidence="11">
    <location>
        <begin position="351"/>
        <end position="406"/>
    </location>
</feature>
<dbReference type="PANTHER" id="PTHR43706">
    <property type="entry name" value="NADH DEHYDROGENASE"/>
    <property type="match status" value="1"/>
</dbReference>
<dbReference type="Pfam" id="PF22366">
    <property type="entry name" value="NDH2_C"/>
    <property type="match status" value="1"/>
</dbReference>
<evidence type="ECO:0000256" key="5">
    <source>
        <dbReference type="ARBA" id="ARBA00022946"/>
    </source>
</evidence>
<evidence type="ECO:0000256" key="1">
    <source>
        <dbReference type="ARBA" id="ARBA00005272"/>
    </source>
</evidence>
<keyword evidence="3" id="KW-0285">Flavoprotein</keyword>
<keyword evidence="9" id="KW-1133">Transmembrane helix</keyword>
<accession>A0ABU5VWS7</accession>
<evidence type="ECO:0000256" key="7">
    <source>
        <dbReference type="ARBA" id="ARBA00023027"/>
    </source>
</evidence>
<dbReference type="InterPro" id="IPR054585">
    <property type="entry name" value="NDH2-like_C"/>
</dbReference>
<comment type="catalytic activity">
    <reaction evidence="8">
        <text>a quinone + NADH + H(+) = a quinol + NAD(+)</text>
        <dbReference type="Rhea" id="RHEA:46160"/>
        <dbReference type="ChEBI" id="CHEBI:15378"/>
        <dbReference type="ChEBI" id="CHEBI:24646"/>
        <dbReference type="ChEBI" id="CHEBI:57540"/>
        <dbReference type="ChEBI" id="CHEBI:57945"/>
        <dbReference type="ChEBI" id="CHEBI:132124"/>
        <dbReference type="EC" id="1.6.5.9"/>
    </reaction>
</comment>
<comment type="similarity">
    <text evidence="1">Belongs to the NADH dehydrogenase family.</text>
</comment>
<proteinExistence type="inferred from homology"/>
<dbReference type="InterPro" id="IPR045024">
    <property type="entry name" value="NDH-2"/>
</dbReference>
<dbReference type="GO" id="GO:0016491">
    <property type="term" value="F:oxidoreductase activity"/>
    <property type="evidence" value="ECO:0007669"/>
    <property type="project" value="UniProtKB-KW"/>
</dbReference>
<keyword evidence="6 12" id="KW-0560">Oxidoreductase</keyword>
<dbReference type="Proteomes" id="UP001302274">
    <property type="component" value="Unassembled WGS sequence"/>
</dbReference>
<name>A0ABU5VWS7_9BACT</name>
<organism evidence="12 13">
    <name type="scientific">Bacteriovorax antarcticus</name>
    <dbReference type="NCBI Taxonomy" id="3088717"/>
    <lineage>
        <taxon>Bacteria</taxon>
        <taxon>Pseudomonadati</taxon>
        <taxon>Bdellovibrionota</taxon>
        <taxon>Bacteriovoracia</taxon>
        <taxon>Bacteriovoracales</taxon>
        <taxon>Bacteriovoracaceae</taxon>
        <taxon>Bacteriovorax</taxon>
    </lineage>
</organism>
<keyword evidence="5" id="KW-0809">Transit peptide</keyword>
<feature type="domain" description="FAD/NAD(P)-binding" evidence="10">
    <location>
        <begin position="4"/>
        <end position="327"/>
    </location>
</feature>
<evidence type="ECO:0000256" key="9">
    <source>
        <dbReference type="SAM" id="Phobius"/>
    </source>
</evidence>
<keyword evidence="7" id="KW-0520">NAD</keyword>
<keyword evidence="9" id="KW-0812">Transmembrane</keyword>
<dbReference type="EC" id="1.6.5.9" evidence="2"/>
<feature type="transmembrane region" description="Helical" evidence="9">
    <location>
        <begin position="374"/>
        <end position="391"/>
    </location>
</feature>
<dbReference type="SUPFAM" id="SSF51905">
    <property type="entry name" value="FAD/NAD(P)-binding domain"/>
    <property type="match status" value="1"/>
</dbReference>